<gene>
    <name evidence="1" type="ORF">FHU36_005060</name>
</gene>
<reference evidence="1 2" key="1">
    <citation type="submission" date="2020-08" db="EMBL/GenBank/DDBJ databases">
        <title>Sequencing the genomes of 1000 actinobacteria strains.</title>
        <authorList>
            <person name="Klenk H.-P."/>
        </authorList>
    </citation>
    <scope>NUCLEOTIDE SEQUENCE [LARGE SCALE GENOMIC DNA]</scope>
    <source>
        <strain evidence="1 2">DSM 45913</strain>
    </source>
</reference>
<evidence type="ECO:0000313" key="2">
    <source>
        <dbReference type="Proteomes" id="UP000583800"/>
    </source>
</evidence>
<sequence>MIDFRYHLVSIVAIFLALAVGIVLGTTLLQEPAIETVKRTNELMAKANDGLTADLDALRSKEGGNNEFVTALTQKLVEKELNGERVLLVEAPGASTAYREAQHQVLLQAGAAIAGRVVLAESFLDPKSSGVIDGLATQLKPEGMAFAPTATAYDKAGALLAATLMTTDAAQAGTANAATPGVLDGFEAGDLLSVDGDPGKRATLAVMFAPEKPFTGDNAEAQADALVSVATALDAAGKGTVVTGSAATAASAGGMITAVRDDGDAAKRVSTVDTPDIPAGRVVIVYALREQVSGDAGQYGIGPGVSAFTPALPTATPSPSETGS</sequence>
<dbReference type="InterPro" id="IPR021522">
    <property type="entry name" value="MctB"/>
</dbReference>
<dbReference type="GO" id="GO:0016020">
    <property type="term" value="C:membrane"/>
    <property type="evidence" value="ECO:0007669"/>
    <property type="project" value="InterPro"/>
</dbReference>
<dbReference type="RefSeq" id="WP_185086253.1">
    <property type="nucleotide sequence ID" value="NZ_JACHJB010000002.1"/>
</dbReference>
<dbReference type="GO" id="GO:0055070">
    <property type="term" value="P:copper ion homeostasis"/>
    <property type="evidence" value="ECO:0007669"/>
    <property type="project" value="InterPro"/>
</dbReference>
<dbReference type="EMBL" id="JACHJB010000002">
    <property type="protein sequence ID" value="MBB6348515.1"/>
    <property type="molecule type" value="Genomic_DNA"/>
</dbReference>
<organism evidence="1 2">
    <name type="scientific">Nonomuraea muscovyensis</name>
    <dbReference type="NCBI Taxonomy" id="1124761"/>
    <lineage>
        <taxon>Bacteria</taxon>
        <taxon>Bacillati</taxon>
        <taxon>Actinomycetota</taxon>
        <taxon>Actinomycetes</taxon>
        <taxon>Streptosporangiales</taxon>
        <taxon>Streptosporangiaceae</taxon>
        <taxon>Nonomuraea</taxon>
    </lineage>
</organism>
<accession>A0A7X0F151</accession>
<dbReference type="Proteomes" id="UP000583800">
    <property type="component" value="Unassembled WGS sequence"/>
</dbReference>
<dbReference type="Pfam" id="PF11382">
    <property type="entry name" value="MctB"/>
    <property type="match status" value="1"/>
</dbReference>
<protein>
    <recommendedName>
        <fullName evidence="3">Copper transporter</fullName>
    </recommendedName>
</protein>
<proteinExistence type="predicted"/>
<name>A0A7X0F151_9ACTN</name>
<evidence type="ECO:0000313" key="1">
    <source>
        <dbReference type="EMBL" id="MBB6348515.1"/>
    </source>
</evidence>
<dbReference type="AlphaFoldDB" id="A0A7X0F151"/>
<evidence type="ECO:0008006" key="3">
    <source>
        <dbReference type="Google" id="ProtNLM"/>
    </source>
</evidence>
<comment type="caution">
    <text evidence="1">The sequence shown here is derived from an EMBL/GenBank/DDBJ whole genome shotgun (WGS) entry which is preliminary data.</text>
</comment>
<keyword evidence="2" id="KW-1185">Reference proteome</keyword>